<dbReference type="EMBL" id="CP000471">
    <property type="protein sequence ID" value="ABK42552.1"/>
    <property type="molecule type" value="Genomic_DNA"/>
</dbReference>
<feature type="binding site" evidence="3">
    <location>
        <position position="220"/>
    </location>
    <ligand>
        <name>a divalent metal cation</name>
        <dbReference type="ChEBI" id="CHEBI:60240"/>
        <label>1</label>
    </ligand>
</feature>
<dbReference type="AlphaFoldDB" id="A0L3K9"/>
<dbReference type="OrthoDB" id="9800881at2"/>
<keyword evidence="2 3" id="KW-0479">Metal-binding</keyword>
<dbReference type="RefSeq" id="WP_011711726.1">
    <property type="nucleotide sequence ID" value="NC_008576.1"/>
</dbReference>
<comment type="similarity">
    <text evidence="1">Belongs to the GTP cyclohydrolase I type 2/NIF3 family.</text>
</comment>
<organism evidence="4 5">
    <name type="scientific">Magnetococcus marinus (strain ATCC BAA-1437 / JCM 17883 / MC-1)</name>
    <dbReference type="NCBI Taxonomy" id="156889"/>
    <lineage>
        <taxon>Bacteria</taxon>
        <taxon>Pseudomonadati</taxon>
        <taxon>Pseudomonadota</taxon>
        <taxon>Magnetococcia</taxon>
        <taxon>Magnetococcales</taxon>
        <taxon>Magnetococcaceae</taxon>
        <taxon>Magnetococcus</taxon>
    </lineage>
</organism>
<feature type="binding site" evidence="3">
    <location>
        <position position="64"/>
    </location>
    <ligand>
        <name>a divalent metal cation</name>
        <dbReference type="ChEBI" id="CHEBI:60240"/>
        <label>2</label>
    </ligand>
</feature>
<dbReference type="PANTHER" id="PTHR13799">
    <property type="entry name" value="NGG1 INTERACTING FACTOR 3"/>
    <property type="match status" value="1"/>
</dbReference>
<feature type="binding site" evidence="3">
    <location>
        <position position="224"/>
    </location>
    <ligand>
        <name>a divalent metal cation</name>
        <dbReference type="ChEBI" id="CHEBI:60240"/>
        <label>1</label>
    </ligand>
</feature>
<feature type="binding site" evidence="3">
    <location>
        <position position="65"/>
    </location>
    <ligand>
        <name>a divalent metal cation</name>
        <dbReference type="ChEBI" id="CHEBI:60240"/>
        <label>1</label>
    </ligand>
</feature>
<evidence type="ECO:0000256" key="2">
    <source>
        <dbReference type="ARBA" id="ARBA00022723"/>
    </source>
</evidence>
<sequence>MANLTEIETHLRNILQCDRIDDYCPNGVQVRGGHNITRVVSGVTACMALFEAAVAVNAQLIITHHGLFWNKDPRVVEGMLKHRLKLLLEHDITLMGFHLPLDMHPELGNNAQILNRLQLIAGEPFGVYKGSALSKMGHWEQSLSLDQVQQKLQKLFGGEPLVLPYGPPNIRKVAVCSGGAPELIHEAVTAGADLFLTGEASEPVYHVAREMGIHFVAAGHHRTEMFGVQAVGERLAQTFSLEHTFIDIPNPI</sequence>
<dbReference type="eggNOG" id="COG0327">
    <property type="taxonomic scope" value="Bacteria"/>
</dbReference>
<dbReference type="STRING" id="156889.Mmc1_0023"/>
<dbReference type="Proteomes" id="UP000002586">
    <property type="component" value="Chromosome"/>
</dbReference>
<dbReference type="InterPro" id="IPR002678">
    <property type="entry name" value="DUF34/NIF3"/>
</dbReference>
<accession>A0L3K9</accession>
<dbReference type="Gene3D" id="3.40.1390.30">
    <property type="entry name" value="NIF3 (NGG1p interacting factor 3)-like"/>
    <property type="match status" value="2"/>
</dbReference>
<evidence type="ECO:0000313" key="5">
    <source>
        <dbReference type="Proteomes" id="UP000002586"/>
    </source>
</evidence>
<reference evidence="5" key="1">
    <citation type="journal article" date="2009" name="Appl. Environ. Microbiol.">
        <title>Complete genome sequence of the chemolithoautotrophic marine magnetotactic coccus strain MC-1.</title>
        <authorList>
            <person name="Schubbe S."/>
            <person name="Williams T.J."/>
            <person name="Xie G."/>
            <person name="Kiss H.E."/>
            <person name="Brettin T.S."/>
            <person name="Martinez D."/>
            <person name="Ross C.A."/>
            <person name="Schuler D."/>
            <person name="Cox B.L."/>
            <person name="Nealson K.H."/>
            <person name="Bazylinski D.A."/>
        </authorList>
    </citation>
    <scope>NUCLEOTIDE SEQUENCE [LARGE SCALE GENOMIC DNA]</scope>
    <source>
        <strain evidence="5">ATCC BAA-1437 / JCM 17883 / MC-1</strain>
    </source>
</reference>
<dbReference type="InterPro" id="IPR036069">
    <property type="entry name" value="DUF34/NIF3_sf"/>
</dbReference>
<keyword evidence="5" id="KW-1185">Reference proteome</keyword>
<dbReference type="PANTHER" id="PTHR13799:SF14">
    <property type="entry name" value="GTP CYCLOHYDROLASE 1 TYPE 2 HOMOLOG"/>
    <property type="match status" value="1"/>
</dbReference>
<evidence type="ECO:0000313" key="4">
    <source>
        <dbReference type="EMBL" id="ABK42552.1"/>
    </source>
</evidence>
<evidence type="ECO:0000256" key="3">
    <source>
        <dbReference type="PIRSR" id="PIRSR602678-1"/>
    </source>
</evidence>
<name>A0L3K9_MAGMM</name>
<protein>
    <recommendedName>
        <fullName evidence="6">Nif3-like dinuclear metal center hexameric protein</fullName>
    </recommendedName>
</protein>
<feature type="binding site" evidence="3">
    <location>
        <position position="102"/>
    </location>
    <ligand>
        <name>a divalent metal cation</name>
        <dbReference type="ChEBI" id="CHEBI:60240"/>
        <label>1</label>
    </ligand>
</feature>
<dbReference type="Pfam" id="PF01784">
    <property type="entry name" value="DUF34_NIF3"/>
    <property type="match status" value="1"/>
</dbReference>
<reference evidence="4 5" key="2">
    <citation type="journal article" date="2012" name="Int. J. Syst. Evol. Microbiol.">
        <title>Magnetococcus marinus gen. nov., sp. nov., a marine, magnetotactic bacterium that represents a novel lineage (Magnetococcaceae fam. nov.; Magnetococcales ord. nov.) at the base of the Alphaproteobacteria.</title>
        <authorList>
            <person name="Bazylinski D.A."/>
            <person name="Williams T.J."/>
            <person name="Lefevre C.T."/>
            <person name="Berg R.J."/>
            <person name="Zhang C.L."/>
            <person name="Bowser S.S."/>
            <person name="Dean A.J."/>
            <person name="Beveridge T.J."/>
        </authorList>
    </citation>
    <scope>NUCLEOTIDE SEQUENCE [LARGE SCALE GENOMIC DNA]</scope>
    <source>
        <strain evidence="5">ATCC BAA-1437 / JCM 17883 / MC-1</strain>
    </source>
</reference>
<dbReference type="SUPFAM" id="SSF102705">
    <property type="entry name" value="NIF3 (NGG1p interacting factor 3)-like"/>
    <property type="match status" value="1"/>
</dbReference>
<dbReference type="GO" id="GO:0005737">
    <property type="term" value="C:cytoplasm"/>
    <property type="evidence" value="ECO:0007669"/>
    <property type="project" value="TreeGrafter"/>
</dbReference>
<dbReference type="GO" id="GO:0046872">
    <property type="term" value="F:metal ion binding"/>
    <property type="evidence" value="ECO:0007669"/>
    <property type="project" value="UniProtKB-KW"/>
</dbReference>
<dbReference type="KEGG" id="mgm:Mmc1_0023"/>
<proteinExistence type="inferred from homology"/>
<dbReference type="HOGENOM" id="CLU_037423_3_0_5"/>
<evidence type="ECO:0008006" key="6">
    <source>
        <dbReference type="Google" id="ProtNLM"/>
    </source>
</evidence>
<dbReference type="NCBIfam" id="TIGR00486">
    <property type="entry name" value="YbgI_SA1388"/>
    <property type="match status" value="1"/>
</dbReference>
<evidence type="ECO:0000256" key="1">
    <source>
        <dbReference type="ARBA" id="ARBA00006964"/>
    </source>
</evidence>
<gene>
    <name evidence="4" type="ordered locus">Mmc1_0023</name>
</gene>